<reference evidence="2" key="1">
    <citation type="journal article" date="2019" name="Int. J. Syst. Evol. Microbiol.">
        <title>The Global Catalogue of Microorganisms (GCM) 10K type strain sequencing project: providing services to taxonomists for standard genome sequencing and annotation.</title>
        <authorList>
            <consortium name="The Broad Institute Genomics Platform"/>
            <consortium name="The Broad Institute Genome Sequencing Center for Infectious Disease"/>
            <person name="Wu L."/>
            <person name="Ma J."/>
        </authorList>
    </citation>
    <scope>NUCLEOTIDE SEQUENCE [LARGE SCALE GENOMIC DNA]</scope>
    <source>
        <strain evidence="2">CCM 8939</strain>
    </source>
</reference>
<protein>
    <submittedName>
        <fullName evidence="1">Uncharacterized protein</fullName>
    </submittedName>
</protein>
<evidence type="ECO:0000313" key="1">
    <source>
        <dbReference type="EMBL" id="GGI22801.1"/>
    </source>
</evidence>
<gene>
    <name evidence="1" type="ORF">GCM10008119_04460</name>
</gene>
<proteinExistence type="predicted"/>
<keyword evidence="2" id="KW-1185">Reference proteome</keyword>
<accession>A0ABQ2BCJ8</accession>
<organism evidence="1 2">
    <name type="scientific">Pedobacter mendelii</name>
    <dbReference type="NCBI Taxonomy" id="1908240"/>
    <lineage>
        <taxon>Bacteria</taxon>
        <taxon>Pseudomonadati</taxon>
        <taxon>Bacteroidota</taxon>
        <taxon>Sphingobacteriia</taxon>
        <taxon>Sphingobacteriales</taxon>
        <taxon>Sphingobacteriaceae</taxon>
        <taxon>Pedobacter</taxon>
    </lineage>
</organism>
<sequence length="98" mass="11689">MLWRSLQKSAKTKGEIIERREIINNIQTKTNGNVSHLEFLQFKYSFTVNGIIHTDSCFLKYSFINANELQRIRKQKLPVLVEIRYNPYNLKESMLWIP</sequence>
<evidence type="ECO:0000313" key="2">
    <source>
        <dbReference type="Proteomes" id="UP000645390"/>
    </source>
</evidence>
<name>A0ABQ2BCJ8_9SPHI</name>
<dbReference type="Proteomes" id="UP000645390">
    <property type="component" value="Unassembled WGS sequence"/>
</dbReference>
<comment type="caution">
    <text evidence="1">The sequence shown here is derived from an EMBL/GenBank/DDBJ whole genome shotgun (WGS) entry which is preliminary data.</text>
</comment>
<dbReference type="EMBL" id="BMDJ01000001">
    <property type="protein sequence ID" value="GGI22801.1"/>
    <property type="molecule type" value="Genomic_DNA"/>
</dbReference>